<dbReference type="AlphaFoldDB" id="A0A0C2CW60"/>
<keyword evidence="9 11" id="KW-0560">Oxidoreductase</keyword>
<dbReference type="InterPro" id="IPR055275">
    <property type="entry name" value="Ferredox_Rdtase"/>
</dbReference>
<keyword evidence="14" id="KW-0175">Coiled coil</keyword>
<feature type="binding site" evidence="12">
    <location>
        <position position="373"/>
    </location>
    <ligand>
        <name>FAD</name>
        <dbReference type="ChEBI" id="CHEBI:57692"/>
    </ligand>
</feature>
<keyword evidence="8 11" id="KW-0521">NADP</keyword>
<sequence>MSLPSWRLLIVHTSRIFCSEVRSYAGSKGASRVAIVGSGPAGLFSCSSLLRRLPETKIDVFDASPVPFGLVRYGVAPDHQEVKNCINLFDKMFETNKDRLALFCNVRIGSDLSMKELTRHYDAVLLAYGSHWARQLEIPGAQSKNVLSGSDFVSWYNGVPNAKVPAEPLLDDPNVVIIGNGNVALDCARMLSTAKSLRTTDVPSTVISVLEESKVKNIKIVGRRGPQDVSFTIKELREQFKVPEWNTTVEMDAEQVEDLKKAVATMERRRKRLMNVLLDGVKPPEGERQCRFLSYRVAEEVIPDKNGRVSAVRFLNKRTDTKEVIPCGLLIYSIGYQTVVLDGVPKNEKGMIAMKDGYRVAMPCGSFVYAAGWCAHGPRGVIVNTQQDAVIVAETIAKDFSTRSDVTGTLRGAKAILDSRHVNYLTWEEWKQIDDMEIKKGLEMGKIREKLTKFNGFLHKRS</sequence>
<feature type="domain" description="FAD/NAD(P)-binding" evidence="15">
    <location>
        <begin position="32"/>
        <end position="386"/>
    </location>
</feature>
<dbReference type="GO" id="GO:0016491">
    <property type="term" value="F:oxidoreductase activity"/>
    <property type="evidence" value="ECO:0007669"/>
    <property type="project" value="UniProtKB-KW"/>
</dbReference>
<dbReference type="Pfam" id="PF07992">
    <property type="entry name" value="Pyr_redox_2"/>
    <property type="match status" value="1"/>
</dbReference>
<accession>A0A0C2CW60</accession>
<feature type="binding site" evidence="12">
    <location>
        <position position="41"/>
    </location>
    <ligand>
        <name>FAD</name>
        <dbReference type="ChEBI" id="CHEBI:57692"/>
    </ligand>
</feature>
<gene>
    <name evidence="16" type="ORF">ANCDUO_15748</name>
</gene>
<dbReference type="Proteomes" id="UP000054047">
    <property type="component" value="Unassembled WGS sequence"/>
</dbReference>
<dbReference type="Gene3D" id="3.50.50.60">
    <property type="entry name" value="FAD/NAD(P)-binding domain"/>
    <property type="match status" value="1"/>
</dbReference>
<evidence type="ECO:0000256" key="8">
    <source>
        <dbReference type="ARBA" id="ARBA00022857"/>
    </source>
</evidence>
<comment type="subcellular location">
    <subcellularLocation>
        <location evidence="11">Mitochondrion</location>
    </subcellularLocation>
</comment>
<feature type="binding site" evidence="13">
    <location>
        <begin position="180"/>
        <end position="183"/>
    </location>
    <ligand>
        <name>NADP(+)</name>
        <dbReference type="ChEBI" id="CHEBI:58349"/>
    </ligand>
</feature>
<dbReference type="PIRSF" id="PIRSF000362">
    <property type="entry name" value="FNR"/>
    <property type="match status" value="1"/>
</dbReference>
<dbReference type="GO" id="GO:0008203">
    <property type="term" value="P:cholesterol metabolic process"/>
    <property type="evidence" value="ECO:0007669"/>
    <property type="project" value="UniProtKB-UniPathway"/>
</dbReference>
<evidence type="ECO:0000256" key="1">
    <source>
        <dbReference type="ARBA" id="ARBA00001974"/>
    </source>
</evidence>
<evidence type="ECO:0000256" key="14">
    <source>
        <dbReference type="SAM" id="Coils"/>
    </source>
</evidence>
<comment type="similarity">
    <text evidence="3 11">Belongs to the ferredoxin--NADP reductase type 1 family.</text>
</comment>
<dbReference type="PANTHER" id="PTHR48467:SF1">
    <property type="entry name" value="GLUTAMATE SYNTHASE 1 [NADH], CHLOROPLASTIC-LIKE"/>
    <property type="match status" value="1"/>
</dbReference>
<evidence type="ECO:0000256" key="12">
    <source>
        <dbReference type="PIRSR" id="PIRSR000362-1"/>
    </source>
</evidence>
<dbReference type="EC" id="1.18.1.6" evidence="4 11"/>
<comment type="cofactor">
    <cofactor evidence="1 11 12">
        <name>FAD</name>
        <dbReference type="ChEBI" id="CHEBI:57692"/>
    </cofactor>
</comment>
<dbReference type="UniPathway" id="UPA00296"/>
<keyword evidence="6 11" id="KW-0285">Flavoprotein</keyword>
<evidence type="ECO:0000256" key="11">
    <source>
        <dbReference type="PIRNR" id="PIRNR000362"/>
    </source>
</evidence>
<evidence type="ECO:0000256" key="4">
    <source>
        <dbReference type="ARBA" id="ARBA00013219"/>
    </source>
</evidence>
<protein>
    <recommendedName>
        <fullName evidence="5 11">NADPH:adrenodoxin oxidoreductase, mitochondrial</fullName>
        <ecNumber evidence="4 11">1.18.1.6</ecNumber>
    </recommendedName>
</protein>
<proteinExistence type="inferred from homology"/>
<evidence type="ECO:0000313" key="16">
    <source>
        <dbReference type="EMBL" id="KIH54107.1"/>
    </source>
</evidence>
<dbReference type="InterPro" id="IPR023753">
    <property type="entry name" value="FAD/NAD-binding_dom"/>
</dbReference>
<feature type="binding site" evidence="13">
    <location>
        <position position="380"/>
    </location>
    <ligand>
        <name>NADP(+)</name>
        <dbReference type="ChEBI" id="CHEBI:58349"/>
    </ligand>
</feature>
<reference evidence="16 17" key="1">
    <citation type="submission" date="2013-12" db="EMBL/GenBank/DDBJ databases">
        <title>Draft genome of the parsitic nematode Ancylostoma duodenale.</title>
        <authorList>
            <person name="Mitreva M."/>
        </authorList>
    </citation>
    <scope>NUCLEOTIDE SEQUENCE [LARGE SCALE GENOMIC DNA]</scope>
    <source>
        <strain evidence="16 17">Zhejiang</strain>
    </source>
</reference>
<feature type="binding site" evidence="13">
    <location>
        <position position="235"/>
    </location>
    <ligand>
        <name>NADP(+)</name>
        <dbReference type="ChEBI" id="CHEBI:58349"/>
    </ligand>
</feature>
<keyword evidence="17" id="KW-1185">Reference proteome</keyword>
<evidence type="ECO:0000259" key="15">
    <source>
        <dbReference type="Pfam" id="PF07992"/>
    </source>
</evidence>
<feature type="binding site" evidence="12">
    <location>
        <position position="108"/>
    </location>
    <ligand>
        <name>FAD</name>
        <dbReference type="ChEBI" id="CHEBI:57692"/>
    </ligand>
</feature>
<organism evidence="16 17">
    <name type="scientific">Ancylostoma duodenale</name>
    <dbReference type="NCBI Taxonomy" id="51022"/>
    <lineage>
        <taxon>Eukaryota</taxon>
        <taxon>Metazoa</taxon>
        <taxon>Ecdysozoa</taxon>
        <taxon>Nematoda</taxon>
        <taxon>Chromadorea</taxon>
        <taxon>Rhabditida</taxon>
        <taxon>Rhabditina</taxon>
        <taxon>Rhabditomorpha</taxon>
        <taxon>Strongyloidea</taxon>
        <taxon>Ancylostomatidae</taxon>
        <taxon>Ancylostomatinae</taxon>
        <taxon>Ancylostoma</taxon>
    </lineage>
</organism>
<name>A0A0C2CW60_9BILA</name>
<keyword evidence="7 11" id="KW-0274">FAD</keyword>
<feature type="binding site" evidence="13">
    <location>
        <begin position="223"/>
        <end position="224"/>
    </location>
    <ligand>
        <name>NADP(+)</name>
        <dbReference type="ChEBI" id="CHEBI:58349"/>
    </ligand>
</feature>
<feature type="binding site" evidence="12">
    <location>
        <begin position="380"/>
        <end position="382"/>
    </location>
    <ligand>
        <name>FAD</name>
        <dbReference type="ChEBI" id="CHEBI:57692"/>
    </ligand>
</feature>
<evidence type="ECO:0000256" key="9">
    <source>
        <dbReference type="ARBA" id="ARBA00023002"/>
    </source>
</evidence>
<dbReference type="PRINTS" id="PR00419">
    <property type="entry name" value="ADXRDTASE"/>
</dbReference>
<comment type="pathway">
    <text evidence="2">Steroid metabolism; cholesterol metabolism.</text>
</comment>
<evidence type="ECO:0000256" key="2">
    <source>
        <dbReference type="ARBA" id="ARBA00004731"/>
    </source>
</evidence>
<evidence type="ECO:0000313" key="17">
    <source>
        <dbReference type="Proteomes" id="UP000054047"/>
    </source>
</evidence>
<evidence type="ECO:0000256" key="5">
    <source>
        <dbReference type="ARBA" id="ARBA00016287"/>
    </source>
</evidence>
<evidence type="ECO:0000256" key="6">
    <source>
        <dbReference type="ARBA" id="ARBA00022630"/>
    </source>
</evidence>
<evidence type="ECO:0000256" key="7">
    <source>
        <dbReference type="ARBA" id="ARBA00022827"/>
    </source>
</evidence>
<keyword evidence="11" id="KW-0496">Mitochondrion</keyword>
<feature type="coiled-coil region" evidence="14">
    <location>
        <begin position="249"/>
        <end position="276"/>
    </location>
</feature>
<dbReference type="SUPFAM" id="SSF51971">
    <property type="entry name" value="Nucleotide-binding domain"/>
    <property type="match status" value="1"/>
</dbReference>
<dbReference type="GO" id="GO:0005739">
    <property type="term" value="C:mitochondrion"/>
    <property type="evidence" value="ECO:0007669"/>
    <property type="project" value="UniProtKB-SubCell"/>
</dbReference>
<evidence type="ECO:0000256" key="10">
    <source>
        <dbReference type="ARBA" id="ARBA00048933"/>
    </source>
</evidence>
<evidence type="ECO:0000256" key="3">
    <source>
        <dbReference type="ARBA" id="ARBA00008312"/>
    </source>
</evidence>
<dbReference type="EMBL" id="KN739706">
    <property type="protein sequence ID" value="KIH54107.1"/>
    <property type="molecule type" value="Genomic_DNA"/>
</dbReference>
<dbReference type="InterPro" id="IPR021163">
    <property type="entry name" value="Ferredox_Rdtase_adrenod"/>
</dbReference>
<dbReference type="Gene3D" id="3.40.50.720">
    <property type="entry name" value="NAD(P)-binding Rossmann-like Domain"/>
    <property type="match status" value="1"/>
</dbReference>
<dbReference type="OrthoDB" id="333024at2759"/>
<evidence type="ECO:0000256" key="13">
    <source>
        <dbReference type="PIRSR" id="PIRSR000362-2"/>
    </source>
</evidence>
<dbReference type="PANTHER" id="PTHR48467">
    <property type="entry name" value="GLUTAMATE SYNTHASE 1 [NADH], CHLOROPLASTIC-LIKE"/>
    <property type="match status" value="1"/>
</dbReference>
<comment type="catalytic activity">
    <reaction evidence="10 11">
        <text>2 reduced [adrenodoxin] + NADP(+) + H(+) = 2 oxidized [adrenodoxin] + NADPH</text>
        <dbReference type="Rhea" id="RHEA:42312"/>
        <dbReference type="Rhea" id="RHEA-COMP:9998"/>
        <dbReference type="Rhea" id="RHEA-COMP:9999"/>
        <dbReference type="ChEBI" id="CHEBI:15378"/>
        <dbReference type="ChEBI" id="CHEBI:33737"/>
        <dbReference type="ChEBI" id="CHEBI:33738"/>
        <dbReference type="ChEBI" id="CHEBI:57783"/>
        <dbReference type="ChEBI" id="CHEBI:58349"/>
        <dbReference type="EC" id="1.18.1.6"/>
    </reaction>
</comment>
<feature type="binding site" evidence="12">
    <location>
        <position position="70"/>
    </location>
    <ligand>
        <name>FAD</name>
        <dbReference type="ChEBI" id="CHEBI:57692"/>
    </ligand>
</feature>
<dbReference type="InterPro" id="IPR036188">
    <property type="entry name" value="FAD/NAD-bd_sf"/>
</dbReference>